<dbReference type="Proteomes" id="UP001597145">
    <property type="component" value="Unassembled WGS sequence"/>
</dbReference>
<protein>
    <submittedName>
        <fullName evidence="2">STAS domain-containing protein</fullName>
    </submittedName>
</protein>
<accession>A0ABW4FHD8</accession>
<dbReference type="InterPro" id="IPR036513">
    <property type="entry name" value="STAS_dom_sf"/>
</dbReference>
<reference evidence="3" key="1">
    <citation type="journal article" date="2019" name="Int. J. Syst. Evol. Microbiol.">
        <title>The Global Catalogue of Microorganisms (GCM) 10K type strain sequencing project: providing services to taxonomists for standard genome sequencing and annotation.</title>
        <authorList>
            <consortium name="The Broad Institute Genomics Platform"/>
            <consortium name="The Broad Institute Genome Sequencing Center for Infectious Disease"/>
            <person name="Wu L."/>
            <person name="Ma J."/>
        </authorList>
    </citation>
    <scope>NUCLEOTIDE SEQUENCE [LARGE SCALE GENOMIC DNA]</scope>
    <source>
        <strain evidence="3">JCM 12165</strain>
    </source>
</reference>
<feature type="domain" description="STAS" evidence="1">
    <location>
        <begin position="21"/>
        <end position="130"/>
    </location>
</feature>
<dbReference type="PROSITE" id="PS50801">
    <property type="entry name" value="STAS"/>
    <property type="match status" value="1"/>
</dbReference>
<organism evidence="2 3">
    <name type="scientific">Pseudonocardia aurantiaca</name>
    <dbReference type="NCBI Taxonomy" id="75290"/>
    <lineage>
        <taxon>Bacteria</taxon>
        <taxon>Bacillati</taxon>
        <taxon>Actinomycetota</taxon>
        <taxon>Actinomycetes</taxon>
        <taxon>Pseudonocardiales</taxon>
        <taxon>Pseudonocardiaceae</taxon>
        <taxon>Pseudonocardia</taxon>
    </lineage>
</organism>
<evidence type="ECO:0000313" key="3">
    <source>
        <dbReference type="Proteomes" id="UP001597145"/>
    </source>
</evidence>
<sequence>MNGRCGIPAQRRGTAPVDLLQVTVAEARAGVLVVAPVGEVDVSTAGLLRCVTHEAVESGPRSVVVDLSGLTFCGSTGLVALLAAREHADRRGVGFGTAGGRAGMLRVLEISGFGPVLRHHERLEDALAAVGNGVSAEGDLLGAP</sequence>
<dbReference type="SUPFAM" id="SSF52091">
    <property type="entry name" value="SpoIIaa-like"/>
    <property type="match status" value="1"/>
</dbReference>
<dbReference type="CDD" id="cd07043">
    <property type="entry name" value="STAS_anti-anti-sigma_factors"/>
    <property type="match status" value="1"/>
</dbReference>
<dbReference type="InterPro" id="IPR002645">
    <property type="entry name" value="STAS_dom"/>
</dbReference>
<dbReference type="EMBL" id="JBHUCP010000004">
    <property type="protein sequence ID" value="MFD1529156.1"/>
    <property type="molecule type" value="Genomic_DNA"/>
</dbReference>
<name>A0ABW4FHD8_9PSEU</name>
<dbReference type="PANTHER" id="PTHR33495:SF2">
    <property type="entry name" value="ANTI-SIGMA FACTOR ANTAGONIST TM_1081-RELATED"/>
    <property type="match status" value="1"/>
</dbReference>
<keyword evidence="3" id="KW-1185">Reference proteome</keyword>
<proteinExistence type="predicted"/>
<dbReference type="Gene3D" id="3.30.750.24">
    <property type="entry name" value="STAS domain"/>
    <property type="match status" value="1"/>
</dbReference>
<dbReference type="PANTHER" id="PTHR33495">
    <property type="entry name" value="ANTI-SIGMA FACTOR ANTAGONIST TM_1081-RELATED-RELATED"/>
    <property type="match status" value="1"/>
</dbReference>
<evidence type="ECO:0000313" key="2">
    <source>
        <dbReference type="EMBL" id="MFD1529156.1"/>
    </source>
</evidence>
<dbReference type="Pfam" id="PF01740">
    <property type="entry name" value="STAS"/>
    <property type="match status" value="1"/>
</dbReference>
<gene>
    <name evidence="2" type="ORF">ACFSCY_06860</name>
</gene>
<dbReference type="RefSeq" id="WP_343975171.1">
    <property type="nucleotide sequence ID" value="NZ_BAAAJG010000008.1"/>
</dbReference>
<evidence type="ECO:0000259" key="1">
    <source>
        <dbReference type="PROSITE" id="PS50801"/>
    </source>
</evidence>
<comment type="caution">
    <text evidence="2">The sequence shown here is derived from an EMBL/GenBank/DDBJ whole genome shotgun (WGS) entry which is preliminary data.</text>
</comment>